<organism evidence="2 3">
    <name type="scientific">Iphiclides podalirius</name>
    <name type="common">scarce swallowtail</name>
    <dbReference type="NCBI Taxonomy" id="110791"/>
    <lineage>
        <taxon>Eukaryota</taxon>
        <taxon>Metazoa</taxon>
        <taxon>Ecdysozoa</taxon>
        <taxon>Arthropoda</taxon>
        <taxon>Hexapoda</taxon>
        <taxon>Insecta</taxon>
        <taxon>Pterygota</taxon>
        <taxon>Neoptera</taxon>
        <taxon>Endopterygota</taxon>
        <taxon>Lepidoptera</taxon>
        <taxon>Glossata</taxon>
        <taxon>Ditrysia</taxon>
        <taxon>Papilionoidea</taxon>
        <taxon>Papilionidae</taxon>
        <taxon>Papilioninae</taxon>
        <taxon>Iphiclides</taxon>
    </lineage>
</organism>
<sequence>MEAVSKNQLPQGGTGDAGESTPRHSLGSPIVSGGGGGQHTALRRRNCVVGGSCNIRRPRDLAGGGECESDGSQISLTSANSQDTRKRKATKIPSTENMAAKYKAVAISASATGTEEEMMETEMETEEDFLDPSVPPSKTRAKKKLPNPDELLLDLQSQPSGNIEEHIDLQLQTIEKVADHSRNLKGNFVRGLRLAVRNVKAAAAERARRSITDANVIRLEKENAELGSQLSSLASKLEKLTEEINLLRRQNRVSGETSASLTQKSPNDTMKMGEEKGLLERIGVLIESKKADFEAKLFPDRALRPTLGARPKITSLANECSDIDPRELQPQPPSLTQSQKRNKKKKAKKKKSSPPPVTDLPPIAAPYVHSEVETASRSWVEVVKRTKNLPVTTILNKKPKGPRKPRAPSSVAVTVTILEGSSVTYGK</sequence>
<gene>
    <name evidence="2" type="ORF">IPOD504_LOCUS14934</name>
</gene>
<protein>
    <recommendedName>
        <fullName evidence="4">Gag-like protein</fullName>
    </recommendedName>
</protein>
<feature type="region of interest" description="Disordered" evidence="1">
    <location>
        <begin position="251"/>
        <end position="272"/>
    </location>
</feature>
<feature type="non-terminal residue" evidence="2">
    <location>
        <position position="1"/>
    </location>
</feature>
<evidence type="ECO:0008006" key="4">
    <source>
        <dbReference type="Google" id="ProtNLM"/>
    </source>
</evidence>
<name>A0ABN8IXX2_9NEOP</name>
<evidence type="ECO:0000313" key="2">
    <source>
        <dbReference type="EMBL" id="CAH2070993.1"/>
    </source>
</evidence>
<feature type="region of interest" description="Disordered" evidence="1">
    <location>
        <begin position="123"/>
        <end position="144"/>
    </location>
</feature>
<feature type="compositionally biased region" description="Polar residues" evidence="1">
    <location>
        <begin position="252"/>
        <end position="268"/>
    </location>
</feature>
<evidence type="ECO:0000313" key="3">
    <source>
        <dbReference type="Proteomes" id="UP000837857"/>
    </source>
</evidence>
<dbReference type="Proteomes" id="UP000837857">
    <property type="component" value="Chromosome 6"/>
</dbReference>
<dbReference type="EMBL" id="OW152818">
    <property type="protein sequence ID" value="CAH2070993.1"/>
    <property type="molecule type" value="Genomic_DNA"/>
</dbReference>
<reference evidence="2" key="1">
    <citation type="submission" date="2022-03" db="EMBL/GenBank/DDBJ databases">
        <authorList>
            <person name="Martin H S."/>
        </authorList>
    </citation>
    <scope>NUCLEOTIDE SEQUENCE</scope>
</reference>
<proteinExistence type="predicted"/>
<feature type="region of interest" description="Disordered" evidence="1">
    <location>
        <begin position="1"/>
        <end position="89"/>
    </location>
</feature>
<keyword evidence="3" id="KW-1185">Reference proteome</keyword>
<feature type="region of interest" description="Disordered" evidence="1">
    <location>
        <begin position="318"/>
        <end position="365"/>
    </location>
</feature>
<feature type="compositionally biased region" description="Basic residues" evidence="1">
    <location>
        <begin position="340"/>
        <end position="352"/>
    </location>
</feature>
<accession>A0ABN8IXX2</accession>
<evidence type="ECO:0000256" key="1">
    <source>
        <dbReference type="SAM" id="MobiDB-lite"/>
    </source>
</evidence>
<feature type="compositionally biased region" description="Polar residues" evidence="1">
    <location>
        <begin position="70"/>
        <end position="82"/>
    </location>
</feature>
<feature type="compositionally biased region" description="Polar residues" evidence="1">
    <location>
        <begin position="1"/>
        <end position="11"/>
    </location>
</feature>